<name>A0ABY3D9D2_9PSED</name>
<protein>
    <submittedName>
        <fullName evidence="2">Uncharacterized protein</fullName>
    </submittedName>
</protein>
<comment type="caution">
    <text evidence="2">The sequence shown here is derived from an EMBL/GenBank/DDBJ whole genome shotgun (WGS) entry which is preliminary data.</text>
</comment>
<evidence type="ECO:0000256" key="1">
    <source>
        <dbReference type="SAM" id="MobiDB-lite"/>
    </source>
</evidence>
<dbReference type="Proteomes" id="UP001165882">
    <property type="component" value="Unassembled WGS sequence"/>
</dbReference>
<accession>A0ABY3D9D2</accession>
<organism evidence="2 3">
    <name type="scientific">Pseudomonas alloputida</name>
    <dbReference type="NCBI Taxonomy" id="1940621"/>
    <lineage>
        <taxon>Bacteria</taxon>
        <taxon>Pseudomonadati</taxon>
        <taxon>Pseudomonadota</taxon>
        <taxon>Gammaproteobacteria</taxon>
        <taxon>Pseudomonadales</taxon>
        <taxon>Pseudomonadaceae</taxon>
        <taxon>Pseudomonas</taxon>
    </lineage>
</organism>
<evidence type="ECO:0000313" key="3">
    <source>
        <dbReference type="Proteomes" id="UP001165882"/>
    </source>
</evidence>
<evidence type="ECO:0000313" key="2">
    <source>
        <dbReference type="EMBL" id="TRZ62296.1"/>
    </source>
</evidence>
<dbReference type="EMBL" id="QWEF01000001">
    <property type="protein sequence ID" value="TRZ62296.1"/>
    <property type="molecule type" value="Genomic_DNA"/>
</dbReference>
<feature type="region of interest" description="Disordered" evidence="1">
    <location>
        <begin position="58"/>
        <end position="82"/>
    </location>
</feature>
<keyword evidence="3" id="KW-1185">Reference proteome</keyword>
<proteinExistence type="predicted"/>
<sequence length="82" mass="9139">MARRHVLRRVGMFDITPGYFKGRNLMKRTIIGAILVAVTSLSLGGCLESESEKQAKIEEQKSKDFFDMGGPTDRSKSKGYTP</sequence>
<reference evidence="2 3" key="1">
    <citation type="journal article" date="2019" name="Biocontrol Sci. Technol.">
        <title>Pseudomonas putida strain B2017 produced as technical grade active ingredient controls fungal and bacterial crop diseases.</title>
        <authorList>
            <person name="Oliver C."/>
            <person name="Hernandez I."/>
            <person name="Caminal M."/>
            <person name="Lara J.M."/>
            <person name="Fernandez C."/>
        </authorList>
    </citation>
    <scope>NUCLEOTIDE SEQUENCE [LARGE SCALE GENOMIC DNA]</scope>
    <source>
        <strain evidence="2 3">B2017</strain>
    </source>
</reference>
<gene>
    <name evidence="2" type="ORF">DZA28_21050</name>
</gene>